<dbReference type="InterPro" id="IPR003140">
    <property type="entry name" value="PLipase/COase/thioEstase"/>
</dbReference>
<dbReference type="Pfam" id="PF02230">
    <property type="entry name" value="Abhydrolase_2"/>
    <property type="match status" value="1"/>
</dbReference>
<feature type="domain" description="Phospholipase/carboxylesterase/thioesterase" evidence="1">
    <location>
        <begin position="24"/>
        <end position="173"/>
    </location>
</feature>
<evidence type="ECO:0000313" key="3">
    <source>
        <dbReference type="Proteomes" id="UP001337305"/>
    </source>
</evidence>
<evidence type="ECO:0000259" key="1">
    <source>
        <dbReference type="Pfam" id="PF02230"/>
    </source>
</evidence>
<gene>
    <name evidence="2" type="ORF">N1F79_21885</name>
</gene>
<evidence type="ECO:0000313" key="2">
    <source>
        <dbReference type="EMBL" id="MEF3835791.1"/>
    </source>
</evidence>
<reference evidence="2 3" key="1">
    <citation type="submission" date="2022-09" db="EMBL/GenBank/DDBJ databases">
        <title>Genome sequencing of Flavivirga sp. MEBiC05379.</title>
        <authorList>
            <person name="Oh H.-M."/>
            <person name="Kwon K.K."/>
            <person name="Park M.J."/>
            <person name="Yang S.-H."/>
        </authorList>
    </citation>
    <scope>NUCLEOTIDE SEQUENCE [LARGE SCALE GENOMIC DNA]</scope>
    <source>
        <strain evidence="2 3">MEBiC05379</strain>
    </source>
</reference>
<keyword evidence="3" id="KW-1185">Reference proteome</keyword>
<dbReference type="RefSeq" id="WP_303308070.1">
    <property type="nucleotide sequence ID" value="NZ_JAODOP010000004.1"/>
</dbReference>
<protein>
    <submittedName>
        <fullName evidence="2">Esterase</fullName>
    </submittedName>
</protein>
<comment type="caution">
    <text evidence="2">The sequence shown here is derived from an EMBL/GenBank/DDBJ whole genome shotgun (WGS) entry which is preliminary data.</text>
</comment>
<dbReference type="Proteomes" id="UP001337305">
    <property type="component" value="Unassembled WGS sequence"/>
</dbReference>
<dbReference type="EMBL" id="JAODOP010000004">
    <property type="protein sequence ID" value="MEF3835791.1"/>
    <property type="molecule type" value="Genomic_DNA"/>
</dbReference>
<dbReference type="SUPFAM" id="SSF53474">
    <property type="entry name" value="alpha/beta-Hydrolases"/>
    <property type="match status" value="1"/>
</dbReference>
<sequence length="220" mass="25004">MNSSEKEISYQTTNTYSTLNTLTGKTKNVWLVCHGMGYLSRYFLKYFKQLNAEENYIIAPQASSKYYLNSQFKHVGAGWLTKENTLAETKNVLRYLDAVLEAENITKDKKLIIFGYSQGVSIAMRYVAKRKIQCSQLVLHSGGIPKELVVEDFKFLKAKVSLIYGKDDAYLNKERILIETKRATELFRNNLNVIPFDGVHQVNVALINNIACHSDEGGIT</sequence>
<dbReference type="Gene3D" id="3.40.50.1820">
    <property type="entry name" value="alpha/beta hydrolase"/>
    <property type="match status" value="1"/>
</dbReference>
<proteinExistence type="predicted"/>
<organism evidence="2 3">
    <name type="scientific">Flavivirga spongiicola</name>
    <dbReference type="NCBI Taxonomy" id="421621"/>
    <lineage>
        <taxon>Bacteria</taxon>
        <taxon>Pseudomonadati</taxon>
        <taxon>Bacteroidota</taxon>
        <taxon>Flavobacteriia</taxon>
        <taxon>Flavobacteriales</taxon>
        <taxon>Flavobacteriaceae</taxon>
        <taxon>Flavivirga</taxon>
    </lineage>
</organism>
<accession>A0ABU7XYH7</accession>
<dbReference type="InterPro" id="IPR029058">
    <property type="entry name" value="AB_hydrolase_fold"/>
</dbReference>
<name>A0ABU7XYH7_9FLAO</name>